<evidence type="ECO:0000313" key="3">
    <source>
        <dbReference type="Proteomes" id="UP001362999"/>
    </source>
</evidence>
<keyword evidence="3" id="KW-1185">Reference proteome</keyword>
<proteinExistence type="predicted"/>
<organism evidence="2 3">
    <name type="scientific">Favolaschia claudopus</name>
    <dbReference type="NCBI Taxonomy" id="2862362"/>
    <lineage>
        <taxon>Eukaryota</taxon>
        <taxon>Fungi</taxon>
        <taxon>Dikarya</taxon>
        <taxon>Basidiomycota</taxon>
        <taxon>Agaricomycotina</taxon>
        <taxon>Agaricomycetes</taxon>
        <taxon>Agaricomycetidae</taxon>
        <taxon>Agaricales</taxon>
        <taxon>Marasmiineae</taxon>
        <taxon>Mycenaceae</taxon>
        <taxon>Favolaschia</taxon>
    </lineage>
</organism>
<sequence length="948" mass="107339">MSTPRRRPRQSPSLLPLAAFARRRRTSASAAIDPHATMLKIYSGPSLRTTPKEPVALRARRVCADITTNVAQCLNRRTNVAVNRITTLEVLYEYPVGYTLEYPETSSTGSIGHLFHIDPDNWEDPTLNIAYSRGGRMGRSVLGATVKCLLLVDAEGIAVDCSERHTTCEGSKICPNSNTEELSVLHTKASREDVRDRLKKDRDDRLQYVSPTRDIFLKTSSFLAALQKLGCGRPLFEITTLSATEEEEREAKELYTYQVQRGYRAREGLCEGRIVFDYVWHIYYHFHDHSINDGSYHLEYLEAIISGDEREASQIEEAVLSFGYGPLADCSTVANCSQQKAYCPFPHRDETQNLTQPLMKRLGCSSKFRVFEPKEEFRTACPMVLIVTSGPHPHPVPLPTKTPPKIRAKLMEILGKLAEDLPDITPRKFIRHPLVQSFLRSKYPLVVCPTLADWHVSLSNRSHINSYIKLAIQEHCPFGTGWSGVVNLKAQQDVRLPPADRYIRRIIALPAKTLVRHEEDDPEIDEKDDMIRMIICMAVEGSRRLLAAGRYVQSDIAFRRIMGFLEFELACLERDANTSLIFCRVYINRQSAAAHQRVFEEIESIVKEDTGESLKWRHLHASSAEGPDGYGNFILSWTADQHRGQAKGLGLHLQKLASNMATKVDLHEPHRTIQDLDPYDHLRRLFRICTVHNSRNINKCSVSEDVRWLMRSLVCIEHEDWEGTLLKIRQNGGKAGNDWVNDKESSKFFFPGICWERSLIPLDVWNAGDANSNLIESVHRDVNREGVHCTLLGGLKKGQLFDAVKMKTLKTFESYGITPSFKTGHRSENAYHNLKRKSNSQHRILAGEDQKIERHNEKLLKSLETLVKGSQVKRKRDILADNPTYCISARWPSWSQIPRDLPDAKYASCCSSVAEEEAESSSRAASGSGSGRWSGGRAALSKYAAKWE</sequence>
<evidence type="ECO:0000313" key="2">
    <source>
        <dbReference type="EMBL" id="KAK6995706.1"/>
    </source>
</evidence>
<name>A0AAV9ZY36_9AGAR</name>
<protein>
    <submittedName>
        <fullName evidence="2">Uncharacterized protein</fullName>
    </submittedName>
</protein>
<evidence type="ECO:0000256" key="1">
    <source>
        <dbReference type="SAM" id="MobiDB-lite"/>
    </source>
</evidence>
<dbReference type="AlphaFoldDB" id="A0AAV9ZY36"/>
<feature type="region of interest" description="Disordered" evidence="1">
    <location>
        <begin position="916"/>
        <end position="948"/>
    </location>
</feature>
<dbReference type="EMBL" id="JAWWNJ010000102">
    <property type="protein sequence ID" value="KAK6995706.1"/>
    <property type="molecule type" value="Genomic_DNA"/>
</dbReference>
<accession>A0AAV9ZY36</accession>
<reference evidence="2 3" key="1">
    <citation type="journal article" date="2024" name="J Genomics">
        <title>Draft genome sequencing and assembly of Favolaschia claudopus CIRM-BRFM 2984 isolated from oak limbs.</title>
        <authorList>
            <person name="Navarro D."/>
            <person name="Drula E."/>
            <person name="Chaduli D."/>
            <person name="Cazenave R."/>
            <person name="Ahrendt S."/>
            <person name="Wang J."/>
            <person name="Lipzen A."/>
            <person name="Daum C."/>
            <person name="Barry K."/>
            <person name="Grigoriev I.V."/>
            <person name="Favel A."/>
            <person name="Rosso M.N."/>
            <person name="Martin F."/>
        </authorList>
    </citation>
    <scope>NUCLEOTIDE SEQUENCE [LARGE SCALE GENOMIC DNA]</scope>
    <source>
        <strain evidence="2 3">CIRM-BRFM 2984</strain>
    </source>
</reference>
<gene>
    <name evidence="2" type="ORF">R3P38DRAFT_3329940</name>
</gene>
<dbReference type="Proteomes" id="UP001362999">
    <property type="component" value="Unassembled WGS sequence"/>
</dbReference>
<comment type="caution">
    <text evidence="2">The sequence shown here is derived from an EMBL/GenBank/DDBJ whole genome shotgun (WGS) entry which is preliminary data.</text>
</comment>